<evidence type="ECO:0000256" key="1">
    <source>
        <dbReference type="SAM" id="MobiDB-lite"/>
    </source>
</evidence>
<reference evidence="2 3" key="1">
    <citation type="submission" date="2018-11" db="EMBL/GenBank/DDBJ databases">
        <authorList>
            <consortium name="Pathogen Informatics"/>
        </authorList>
    </citation>
    <scope>NUCLEOTIDE SEQUENCE [LARGE SCALE GENOMIC DNA]</scope>
    <source>
        <strain evidence="2 3">Zambia</strain>
    </source>
</reference>
<organism evidence="2 3">
    <name type="scientific">Schistosoma margrebowiei</name>
    <dbReference type="NCBI Taxonomy" id="48269"/>
    <lineage>
        <taxon>Eukaryota</taxon>
        <taxon>Metazoa</taxon>
        <taxon>Spiralia</taxon>
        <taxon>Lophotrochozoa</taxon>
        <taxon>Platyhelminthes</taxon>
        <taxon>Trematoda</taxon>
        <taxon>Digenea</taxon>
        <taxon>Strigeidida</taxon>
        <taxon>Schistosomatoidea</taxon>
        <taxon>Schistosomatidae</taxon>
        <taxon>Schistosoma</taxon>
    </lineage>
</organism>
<dbReference type="AlphaFoldDB" id="A0A183M5Z4"/>
<dbReference type="Proteomes" id="UP000277204">
    <property type="component" value="Unassembled WGS sequence"/>
</dbReference>
<name>A0A183M5Z4_9TREM</name>
<sequence>MKRYNQEVLGISETHWMQVEQQPLASENLLLHSGHEEENTPHTLNEKTTMENKWKGMKETITPTTTRNESLLIHRTRFKKGGTTKQQSIPAKQEQRKPRHMLSTQK</sequence>
<gene>
    <name evidence="2" type="ORF">SMRZ_LOCUS11468</name>
</gene>
<evidence type="ECO:0000313" key="3">
    <source>
        <dbReference type="Proteomes" id="UP000277204"/>
    </source>
</evidence>
<keyword evidence="3" id="KW-1185">Reference proteome</keyword>
<accession>A0A183M5Z4</accession>
<protein>
    <submittedName>
        <fullName evidence="2">Uncharacterized protein</fullName>
    </submittedName>
</protein>
<feature type="region of interest" description="Disordered" evidence="1">
    <location>
        <begin position="77"/>
        <end position="106"/>
    </location>
</feature>
<proteinExistence type="predicted"/>
<dbReference type="EMBL" id="UZAI01006447">
    <property type="protein sequence ID" value="VDO95454.1"/>
    <property type="molecule type" value="Genomic_DNA"/>
</dbReference>
<evidence type="ECO:0000313" key="2">
    <source>
        <dbReference type="EMBL" id="VDO95454.1"/>
    </source>
</evidence>